<feature type="chain" id="PRO_5016046412" evidence="1">
    <location>
        <begin position="24"/>
        <end position="323"/>
    </location>
</feature>
<gene>
    <name evidence="3" type="ORF">LY56_02553</name>
</gene>
<name>A0A2W7Q3Q4_9RHOB</name>
<dbReference type="PANTHER" id="PTHR30024:SF48">
    <property type="entry name" value="ABC TRANSPORTER SUBSTRATE-BINDING PROTEIN"/>
    <property type="match status" value="1"/>
</dbReference>
<keyword evidence="4" id="KW-1185">Reference proteome</keyword>
<dbReference type="InterPro" id="IPR015168">
    <property type="entry name" value="SsuA/THI5"/>
</dbReference>
<feature type="domain" description="SsuA/THI5-like" evidence="2">
    <location>
        <begin position="47"/>
        <end position="243"/>
    </location>
</feature>
<protein>
    <submittedName>
        <fullName evidence="3">NitT/TauT family transport system substrate-binding protein</fullName>
    </submittedName>
</protein>
<dbReference type="OrthoDB" id="5621714at2"/>
<dbReference type="Pfam" id="PF09084">
    <property type="entry name" value="NMT1"/>
    <property type="match status" value="1"/>
</dbReference>
<accession>A0A2W7Q3Q4</accession>
<evidence type="ECO:0000256" key="1">
    <source>
        <dbReference type="SAM" id="SignalP"/>
    </source>
</evidence>
<dbReference type="Gene3D" id="3.40.190.10">
    <property type="entry name" value="Periplasmic binding protein-like II"/>
    <property type="match status" value="2"/>
</dbReference>
<dbReference type="STRING" id="121821.GCA_001870675_01282"/>
<sequence length="323" mass="34040">MSIFTSFRRAAFALTFAAGPVLADLPVLTIASQAGGTVAWELDTIRHHGFDTANGFRLEIQEVAGKAAGQIAFQGGAVDVIVDDWIWVARQRAAGQDIAFIPYSRAVGGVMVPADSPARTLQDLAGEKIGIAGGPNDKSWLILRAYAAQQGFDLMAATEQVYGAPPLIFQTSRSGELGGAINFWHFMAKQEAAGMRHLISVSDAAEALGMDPAMPLLGYVVQSALVAERPELVAAFAAASRDAKTQLTTSDADWDRLRPVMNAADDGEFSALKAGFRAGVPSDGPISEASARTMFRLMVELGGEELVGTATDLPEGVFVPLGS</sequence>
<organism evidence="3 4">
    <name type="scientific">Roseinatronobacter thiooxidans</name>
    <dbReference type="NCBI Taxonomy" id="121821"/>
    <lineage>
        <taxon>Bacteria</taxon>
        <taxon>Pseudomonadati</taxon>
        <taxon>Pseudomonadota</taxon>
        <taxon>Alphaproteobacteria</taxon>
        <taxon>Rhodobacterales</taxon>
        <taxon>Paracoccaceae</taxon>
        <taxon>Roseinatronobacter</taxon>
    </lineage>
</organism>
<dbReference type="PANTHER" id="PTHR30024">
    <property type="entry name" value="ALIPHATIC SULFONATES-BINDING PROTEIN-RELATED"/>
    <property type="match status" value="1"/>
</dbReference>
<evidence type="ECO:0000259" key="2">
    <source>
        <dbReference type="Pfam" id="PF09084"/>
    </source>
</evidence>
<dbReference type="Proteomes" id="UP000249364">
    <property type="component" value="Unassembled WGS sequence"/>
</dbReference>
<evidence type="ECO:0000313" key="3">
    <source>
        <dbReference type="EMBL" id="PZX40670.1"/>
    </source>
</evidence>
<dbReference type="RefSeq" id="WP_071470052.1">
    <property type="nucleotide sequence ID" value="NZ_MEHT01000023.1"/>
</dbReference>
<proteinExistence type="predicted"/>
<keyword evidence="1" id="KW-0732">Signal</keyword>
<reference evidence="3 4" key="1">
    <citation type="submission" date="2018-06" db="EMBL/GenBank/DDBJ databases">
        <title>Genomic Encyclopedia of Archaeal and Bacterial Type Strains, Phase II (KMG-II): from individual species to whole genera.</title>
        <authorList>
            <person name="Goeker M."/>
        </authorList>
    </citation>
    <scope>NUCLEOTIDE SEQUENCE [LARGE SCALE GENOMIC DNA]</scope>
    <source>
        <strain evidence="3 4">DSM 13087</strain>
    </source>
</reference>
<feature type="signal peptide" evidence="1">
    <location>
        <begin position="1"/>
        <end position="23"/>
    </location>
</feature>
<dbReference type="AlphaFoldDB" id="A0A2W7Q3Q4"/>
<dbReference type="SUPFAM" id="SSF53850">
    <property type="entry name" value="Periplasmic binding protein-like II"/>
    <property type="match status" value="1"/>
</dbReference>
<dbReference type="EMBL" id="QKZQ01000012">
    <property type="protein sequence ID" value="PZX40670.1"/>
    <property type="molecule type" value="Genomic_DNA"/>
</dbReference>
<evidence type="ECO:0000313" key="4">
    <source>
        <dbReference type="Proteomes" id="UP000249364"/>
    </source>
</evidence>
<comment type="caution">
    <text evidence="3">The sequence shown here is derived from an EMBL/GenBank/DDBJ whole genome shotgun (WGS) entry which is preliminary data.</text>
</comment>